<sequence length="314" mass="32949">MICAKSPASMANLGPGFDVVAVALDGPFDVVCLDLREEPGLDVEVMGPHASLVPPQASENVIHPVLTGAARIAGYEGGFTASIWKGIRPASGLGSSGADAAASAYLAARLLGLGLSDWELARLAALGEVKAAGSPHLDNVSASLFGGLVLINEELKRIDKMDLWRFPIVVVTVGSKPSTSYMRELLPDKVDIRSAVENLAGLASLIHAAHVRDVVLLGRAVGIDHLVTPHRIKAYPHFAGARDVLLRHGAIGVGLSGAGPSIFGIFKEEPCLECIRDEIEGANVFLTHPSNSGTSLIDKSIIDDSLHTRGEAQR</sequence>
<comment type="caution">
    <text evidence="10">The sequence shown here is derived from an EMBL/GenBank/DDBJ whole genome shotgun (WGS) entry which is preliminary data.</text>
</comment>
<name>A0A830GT15_9CREN</name>
<keyword evidence="11" id="KW-1185">Reference proteome</keyword>
<dbReference type="InterPro" id="IPR020568">
    <property type="entry name" value="Ribosomal_Su5_D2-typ_SF"/>
</dbReference>
<dbReference type="Pfam" id="PF00288">
    <property type="entry name" value="GHMP_kinases_N"/>
    <property type="match status" value="1"/>
</dbReference>
<dbReference type="GO" id="GO:0005737">
    <property type="term" value="C:cytoplasm"/>
    <property type="evidence" value="ECO:0007669"/>
    <property type="project" value="UniProtKB-SubCell"/>
</dbReference>
<evidence type="ECO:0000256" key="5">
    <source>
        <dbReference type="ARBA" id="ARBA00022777"/>
    </source>
</evidence>
<dbReference type="RefSeq" id="WP_268237956.1">
    <property type="nucleotide sequence ID" value="NZ_BMNL01000002.1"/>
</dbReference>
<dbReference type="NCBIfam" id="NF002288">
    <property type="entry name" value="PRK01212.1-4"/>
    <property type="match status" value="1"/>
</dbReference>
<keyword evidence="6 7" id="KW-0067">ATP-binding</keyword>
<protein>
    <recommendedName>
        <fullName evidence="7">Homoserine kinase</fullName>
        <shortName evidence="7">HK</shortName>
        <shortName evidence="7">HSK</shortName>
        <ecNumber evidence="7">2.7.1.39</ecNumber>
    </recommendedName>
</protein>
<dbReference type="SUPFAM" id="SSF54211">
    <property type="entry name" value="Ribosomal protein S5 domain 2-like"/>
    <property type="match status" value="1"/>
</dbReference>
<evidence type="ECO:0000313" key="11">
    <source>
        <dbReference type="Proteomes" id="UP000610960"/>
    </source>
</evidence>
<evidence type="ECO:0000256" key="3">
    <source>
        <dbReference type="ARBA" id="ARBA00022697"/>
    </source>
</evidence>
<dbReference type="Gene3D" id="3.30.70.890">
    <property type="entry name" value="GHMP kinase, C-terminal domain"/>
    <property type="match status" value="1"/>
</dbReference>
<reference evidence="10" key="1">
    <citation type="journal article" date="2014" name="Int. J. Syst. Evol. Microbiol.">
        <title>Complete genome sequence of Corynebacterium casei LMG S-19264T (=DSM 44701T), isolated from a smear-ripened cheese.</title>
        <authorList>
            <consortium name="US DOE Joint Genome Institute (JGI-PGF)"/>
            <person name="Walter F."/>
            <person name="Albersmeier A."/>
            <person name="Kalinowski J."/>
            <person name="Ruckert C."/>
        </authorList>
    </citation>
    <scope>NUCLEOTIDE SEQUENCE</scope>
    <source>
        <strain evidence="10">JCM 10088</strain>
    </source>
</reference>
<dbReference type="Pfam" id="PF08544">
    <property type="entry name" value="GHMP_kinases_C"/>
    <property type="match status" value="1"/>
</dbReference>
<evidence type="ECO:0000256" key="6">
    <source>
        <dbReference type="ARBA" id="ARBA00022840"/>
    </source>
</evidence>
<feature type="domain" description="GHMP kinase N-terminal" evidence="8">
    <location>
        <begin position="73"/>
        <end position="147"/>
    </location>
</feature>
<comment type="similarity">
    <text evidence="7">Belongs to the GHMP kinase family. Homoserine kinase subfamily.</text>
</comment>
<dbReference type="PRINTS" id="PR00958">
    <property type="entry name" value="HOMSERKINASE"/>
</dbReference>
<dbReference type="InterPro" id="IPR006204">
    <property type="entry name" value="GHMP_kinase_N_dom"/>
</dbReference>
<dbReference type="Gene3D" id="3.30.230.10">
    <property type="match status" value="1"/>
</dbReference>
<evidence type="ECO:0000256" key="2">
    <source>
        <dbReference type="ARBA" id="ARBA00022679"/>
    </source>
</evidence>
<dbReference type="InterPro" id="IPR000870">
    <property type="entry name" value="Homoserine_kinase"/>
</dbReference>
<evidence type="ECO:0000256" key="7">
    <source>
        <dbReference type="HAMAP-Rule" id="MF_00384"/>
    </source>
</evidence>
<keyword evidence="4 7" id="KW-0547">Nucleotide-binding</keyword>
<keyword evidence="1 7" id="KW-0028">Amino-acid biosynthesis</keyword>
<dbReference type="GO" id="GO:0005524">
    <property type="term" value="F:ATP binding"/>
    <property type="evidence" value="ECO:0007669"/>
    <property type="project" value="UniProtKB-UniRule"/>
</dbReference>
<organism evidence="10 11">
    <name type="scientific">Thermocladium modestius</name>
    <dbReference type="NCBI Taxonomy" id="62609"/>
    <lineage>
        <taxon>Archaea</taxon>
        <taxon>Thermoproteota</taxon>
        <taxon>Thermoprotei</taxon>
        <taxon>Thermoproteales</taxon>
        <taxon>Thermoproteaceae</taxon>
        <taxon>Thermocladium</taxon>
    </lineage>
</organism>
<dbReference type="UniPathway" id="UPA00050">
    <property type="reaction ID" value="UER00064"/>
</dbReference>
<dbReference type="AlphaFoldDB" id="A0A830GT15"/>
<keyword evidence="2 7" id="KW-0808">Transferase</keyword>
<dbReference type="InterPro" id="IPR036554">
    <property type="entry name" value="GHMP_kinase_C_sf"/>
</dbReference>
<gene>
    <name evidence="7" type="primary">thrB</name>
    <name evidence="10" type="ORF">GCM10007981_08920</name>
</gene>
<keyword evidence="7" id="KW-0963">Cytoplasm</keyword>
<proteinExistence type="inferred from homology"/>
<evidence type="ECO:0000259" key="9">
    <source>
        <dbReference type="Pfam" id="PF08544"/>
    </source>
</evidence>
<evidence type="ECO:0000256" key="4">
    <source>
        <dbReference type="ARBA" id="ARBA00022741"/>
    </source>
</evidence>
<comment type="catalytic activity">
    <reaction evidence="7">
        <text>L-homoserine + ATP = O-phospho-L-homoserine + ADP + H(+)</text>
        <dbReference type="Rhea" id="RHEA:13985"/>
        <dbReference type="ChEBI" id="CHEBI:15378"/>
        <dbReference type="ChEBI" id="CHEBI:30616"/>
        <dbReference type="ChEBI" id="CHEBI:57476"/>
        <dbReference type="ChEBI" id="CHEBI:57590"/>
        <dbReference type="ChEBI" id="CHEBI:456216"/>
        <dbReference type="EC" id="2.7.1.39"/>
    </reaction>
</comment>
<evidence type="ECO:0000256" key="1">
    <source>
        <dbReference type="ARBA" id="ARBA00022605"/>
    </source>
</evidence>
<dbReference type="InterPro" id="IPR014721">
    <property type="entry name" value="Ribsml_uS5_D2-typ_fold_subgr"/>
</dbReference>
<dbReference type="PANTHER" id="PTHR20861">
    <property type="entry name" value="HOMOSERINE/4-DIPHOSPHOCYTIDYL-2-C-METHYL-D-ERYTHRITOL KINASE"/>
    <property type="match status" value="1"/>
</dbReference>
<keyword evidence="5 7" id="KW-0418">Kinase</keyword>
<dbReference type="Proteomes" id="UP000610960">
    <property type="component" value="Unassembled WGS sequence"/>
</dbReference>
<dbReference type="HAMAP" id="MF_00384">
    <property type="entry name" value="Homoser_kinase"/>
    <property type="match status" value="1"/>
</dbReference>
<comment type="subcellular location">
    <subcellularLocation>
        <location evidence="7">Cytoplasm</location>
    </subcellularLocation>
</comment>
<evidence type="ECO:0000259" key="8">
    <source>
        <dbReference type="Pfam" id="PF00288"/>
    </source>
</evidence>
<comment type="pathway">
    <text evidence="7">Amino-acid biosynthesis; L-threonine biosynthesis; L-threonine from L-aspartate: step 4/5.</text>
</comment>
<dbReference type="SUPFAM" id="SSF55060">
    <property type="entry name" value="GHMP Kinase, C-terminal domain"/>
    <property type="match status" value="1"/>
</dbReference>
<evidence type="ECO:0000313" key="10">
    <source>
        <dbReference type="EMBL" id="GGP20516.1"/>
    </source>
</evidence>
<dbReference type="EMBL" id="BMNL01000002">
    <property type="protein sequence ID" value="GGP20516.1"/>
    <property type="molecule type" value="Genomic_DNA"/>
</dbReference>
<dbReference type="PIRSF" id="PIRSF000676">
    <property type="entry name" value="Homoser_kin"/>
    <property type="match status" value="1"/>
</dbReference>
<dbReference type="PANTHER" id="PTHR20861:SF1">
    <property type="entry name" value="HOMOSERINE KINASE"/>
    <property type="match status" value="1"/>
</dbReference>
<dbReference type="InterPro" id="IPR013750">
    <property type="entry name" value="GHMP_kinase_C_dom"/>
</dbReference>
<feature type="binding site" evidence="7">
    <location>
        <begin position="88"/>
        <end position="98"/>
    </location>
    <ligand>
        <name>ATP</name>
        <dbReference type="ChEBI" id="CHEBI:30616"/>
    </ligand>
</feature>
<dbReference type="EC" id="2.7.1.39" evidence="7"/>
<dbReference type="GO" id="GO:0009088">
    <property type="term" value="P:threonine biosynthetic process"/>
    <property type="evidence" value="ECO:0007669"/>
    <property type="project" value="UniProtKB-UniRule"/>
</dbReference>
<dbReference type="GO" id="GO:0004413">
    <property type="term" value="F:homoserine kinase activity"/>
    <property type="evidence" value="ECO:0007669"/>
    <property type="project" value="UniProtKB-UniRule"/>
</dbReference>
<accession>A0A830GT15</accession>
<feature type="domain" description="GHMP kinase C-terminal" evidence="9">
    <location>
        <begin position="206"/>
        <end position="269"/>
    </location>
</feature>
<comment type="function">
    <text evidence="7">Catalyzes the ATP-dependent phosphorylation of L-homoserine to L-homoserine phosphate.</text>
</comment>
<reference evidence="10" key="2">
    <citation type="submission" date="2020-09" db="EMBL/GenBank/DDBJ databases">
        <authorList>
            <person name="Sun Q."/>
            <person name="Ohkuma M."/>
        </authorList>
    </citation>
    <scope>NUCLEOTIDE SEQUENCE</scope>
    <source>
        <strain evidence="10">JCM 10088</strain>
    </source>
</reference>
<keyword evidence="3 7" id="KW-0791">Threonine biosynthesis</keyword>